<feature type="region of interest" description="Disordered" evidence="1">
    <location>
        <begin position="1"/>
        <end position="58"/>
    </location>
</feature>
<evidence type="ECO:0000256" key="1">
    <source>
        <dbReference type="SAM" id="MobiDB-lite"/>
    </source>
</evidence>
<name>A0AAP0HJS6_9MAGN</name>
<dbReference type="AlphaFoldDB" id="A0AAP0HJS6"/>
<reference evidence="2 3" key="1">
    <citation type="submission" date="2024-01" db="EMBL/GenBank/DDBJ databases">
        <title>Genome assemblies of Stephania.</title>
        <authorList>
            <person name="Yang L."/>
        </authorList>
    </citation>
    <scope>NUCLEOTIDE SEQUENCE [LARGE SCALE GENOMIC DNA]</scope>
    <source>
        <strain evidence="2">JXDWG</strain>
        <tissue evidence="2">Leaf</tissue>
    </source>
</reference>
<dbReference type="Proteomes" id="UP001419268">
    <property type="component" value="Unassembled WGS sequence"/>
</dbReference>
<sequence length="186" mass="21173">MSRRMRRSEADKTTRKRMAPDLKRELARCLHGGDGDSAVVGNGKDKDGGARQLRRQGASYCIVDRHVDPRERERERERRERERWIAGADEKKNESEWYAAMEVNGGGRRSIPASSPTSQQSTVRRVDECGPRPGRSRWDGKNWPQYTKGGGLDSLPPPSPSDFFCPEFPCEWRATKDPLGISRVHH</sequence>
<gene>
    <name evidence="2" type="ORF">Scep_028631</name>
</gene>
<evidence type="ECO:0000313" key="2">
    <source>
        <dbReference type="EMBL" id="KAK9089549.1"/>
    </source>
</evidence>
<keyword evidence="3" id="KW-1185">Reference proteome</keyword>
<protein>
    <submittedName>
        <fullName evidence="2">Uncharacterized protein</fullName>
    </submittedName>
</protein>
<comment type="caution">
    <text evidence="2">The sequence shown here is derived from an EMBL/GenBank/DDBJ whole genome shotgun (WGS) entry which is preliminary data.</text>
</comment>
<proteinExistence type="predicted"/>
<feature type="compositionally biased region" description="Basic and acidic residues" evidence="1">
    <location>
        <begin position="124"/>
        <end position="140"/>
    </location>
</feature>
<feature type="region of interest" description="Disordered" evidence="1">
    <location>
        <begin position="105"/>
        <end position="160"/>
    </location>
</feature>
<evidence type="ECO:0000313" key="3">
    <source>
        <dbReference type="Proteomes" id="UP001419268"/>
    </source>
</evidence>
<feature type="compositionally biased region" description="Basic and acidic residues" evidence="1">
    <location>
        <begin position="7"/>
        <end position="34"/>
    </location>
</feature>
<accession>A0AAP0HJS6</accession>
<organism evidence="2 3">
    <name type="scientific">Stephania cephalantha</name>
    <dbReference type="NCBI Taxonomy" id="152367"/>
    <lineage>
        <taxon>Eukaryota</taxon>
        <taxon>Viridiplantae</taxon>
        <taxon>Streptophyta</taxon>
        <taxon>Embryophyta</taxon>
        <taxon>Tracheophyta</taxon>
        <taxon>Spermatophyta</taxon>
        <taxon>Magnoliopsida</taxon>
        <taxon>Ranunculales</taxon>
        <taxon>Menispermaceae</taxon>
        <taxon>Menispermoideae</taxon>
        <taxon>Cissampelideae</taxon>
        <taxon>Stephania</taxon>
    </lineage>
</organism>
<dbReference type="EMBL" id="JBBNAG010000012">
    <property type="protein sequence ID" value="KAK9089549.1"/>
    <property type="molecule type" value="Genomic_DNA"/>
</dbReference>
<feature type="compositionally biased region" description="Polar residues" evidence="1">
    <location>
        <begin position="112"/>
        <end position="123"/>
    </location>
</feature>